<evidence type="ECO:0000313" key="8">
    <source>
        <dbReference type="Proteomes" id="UP000694240"/>
    </source>
</evidence>
<accession>A0A8T2EQ67</accession>
<protein>
    <recommendedName>
        <fullName evidence="6">S-protein homolog</fullName>
    </recommendedName>
</protein>
<gene>
    <name evidence="7" type="ORF">ISN45_At03g010140</name>
</gene>
<evidence type="ECO:0000256" key="1">
    <source>
        <dbReference type="ARBA" id="ARBA00004613"/>
    </source>
</evidence>
<dbReference type="AlphaFoldDB" id="A0A8T2EQ67"/>
<dbReference type="PANTHER" id="PTHR31232:SF39">
    <property type="entry name" value="S-PROTEIN HOMOLOG-RELATED"/>
    <property type="match status" value="1"/>
</dbReference>
<feature type="signal peptide" evidence="6">
    <location>
        <begin position="1"/>
        <end position="18"/>
    </location>
</feature>
<dbReference type="Pfam" id="PF05938">
    <property type="entry name" value="Self-incomp_S1"/>
    <property type="match status" value="1"/>
</dbReference>
<dbReference type="PANTHER" id="PTHR31232">
    <property type="match status" value="1"/>
</dbReference>
<reference evidence="7 8" key="1">
    <citation type="submission" date="2020-12" db="EMBL/GenBank/DDBJ databases">
        <title>Concerted genomic and epigenomic changes stabilize Arabidopsis allopolyploids.</title>
        <authorList>
            <person name="Chen Z."/>
        </authorList>
    </citation>
    <scope>NUCLEOTIDE SEQUENCE [LARGE SCALE GENOMIC DNA]</scope>
    <source>
        <strain evidence="7">Allo738</strain>
        <tissue evidence="7">Leaf</tissue>
    </source>
</reference>
<proteinExistence type="inferred from homology"/>
<comment type="subcellular location">
    <subcellularLocation>
        <location evidence="1 6">Secreted</location>
    </subcellularLocation>
</comment>
<sequence length="136" mass="16137">MNLVFSFLFFIFVLCCVSKEDKCHKNTVAFQNNLFQSHSILKVHCKSRSDDLGEHFVKFQDTAYNFSFHDNLLFTTIFKCNLWKGARMEYHRNITAYEGDLLYRCGALYSWDIRDDAIYLSENDNPEKLMYSWIKG</sequence>
<evidence type="ECO:0000256" key="3">
    <source>
        <dbReference type="ARBA" id="ARBA00022471"/>
    </source>
</evidence>
<evidence type="ECO:0000313" key="7">
    <source>
        <dbReference type="EMBL" id="KAG7624714.1"/>
    </source>
</evidence>
<evidence type="ECO:0000256" key="5">
    <source>
        <dbReference type="ARBA" id="ARBA00022729"/>
    </source>
</evidence>
<evidence type="ECO:0000256" key="4">
    <source>
        <dbReference type="ARBA" id="ARBA00022525"/>
    </source>
</evidence>
<keyword evidence="5 6" id="KW-0732">Signal</keyword>
<dbReference type="GO" id="GO:0005576">
    <property type="term" value="C:extracellular region"/>
    <property type="evidence" value="ECO:0007669"/>
    <property type="project" value="UniProtKB-SubCell"/>
</dbReference>
<evidence type="ECO:0000256" key="6">
    <source>
        <dbReference type="RuleBase" id="RU367044"/>
    </source>
</evidence>
<keyword evidence="4 6" id="KW-0964">Secreted</keyword>
<dbReference type="InterPro" id="IPR010264">
    <property type="entry name" value="Self-incomp_S1"/>
</dbReference>
<organism evidence="7 8">
    <name type="scientific">Arabidopsis thaliana x Arabidopsis arenosa</name>
    <dbReference type="NCBI Taxonomy" id="1240361"/>
    <lineage>
        <taxon>Eukaryota</taxon>
        <taxon>Viridiplantae</taxon>
        <taxon>Streptophyta</taxon>
        <taxon>Embryophyta</taxon>
        <taxon>Tracheophyta</taxon>
        <taxon>Spermatophyta</taxon>
        <taxon>Magnoliopsida</taxon>
        <taxon>eudicotyledons</taxon>
        <taxon>Gunneridae</taxon>
        <taxon>Pentapetalae</taxon>
        <taxon>rosids</taxon>
        <taxon>malvids</taxon>
        <taxon>Brassicales</taxon>
        <taxon>Brassicaceae</taxon>
        <taxon>Camelineae</taxon>
        <taxon>Arabidopsis</taxon>
    </lineage>
</organism>
<feature type="chain" id="PRO_5035968840" description="S-protein homolog" evidence="6">
    <location>
        <begin position="19"/>
        <end position="136"/>
    </location>
</feature>
<dbReference type="EMBL" id="JAEFBK010000003">
    <property type="protein sequence ID" value="KAG7624714.1"/>
    <property type="molecule type" value="Genomic_DNA"/>
</dbReference>
<dbReference type="GO" id="GO:0060320">
    <property type="term" value="P:rejection of self pollen"/>
    <property type="evidence" value="ECO:0007669"/>
    <property type="project" value="UniProtKB-KW"/>
</dbReference>
<keyword evidence="3 6" id="KW-0713">Self-incompatibility</keyword>
<evidence type="ECO:0000256" key="2">
    <source>
        <dbReference type="ARBA" id="ARBA00005581"/>
    </source>
</evidence>
<dbReference type="Proteomes" id="UP000694240">
    <property type="component" value="Chromosome 3"/>
</dbReference>
<comment type="similarity">
    <text evidence="2 6">Belongs to the plant self-incompatibility (S1) protein family.</text>
</comment>
<name>A0A8T2EQ67_9BRAS</name>
<keyword evidence="8" id="KW-1185">Reference proteome</keyword>
<comment type="caution">
    <text evidence="7">The sequence shown here is derived from an EMBL/GenBank/DDBJ whole genome shotgun (WGS) entry which is preliminary data.</text>
</comment>